<evidence type="ECO:0000313" key="5">
    <source>
        <dbReference type="WBParaSite" id="ACRNAN_scaffold1172.g25002.t1"/>
    </source>
</evidence>
<dbReference type="InterPro" id="IPR001507">
    <property type="entry name" value="ZP_dom"/>
</dbReference>
<evidence type="ECO:0000256" key="1">
    <source>
        <dbReference type="SAM" id="MobiDB-lite"/>
    </source>
</evidence>
<accession>A0A914CLT6</accession>
<evidence type="ECO:0000313" key="4">
    <source>
        <dbReference type="Proteomes" id="UP000887540"/>
    </source>
</evidence>
<dbReference type="PROSITE" id="PS51034">
    <property type="entry name" value="ZP_2"/>
    <property type="match status" value="1"/>
</dbReference>
<keyword evidence="4" id="KW-1185">Reference proteome</keyword>
<protein>
    <submittedName>
        <fullName evidence="5">ZP domain-containing protein</fullName>
    </submittedName>
</protein>
<evidence type="ECO:0000259" key="3">
    <source>
        <dbReference type="PROSITE" id="PS51034"/>
    </source>
</evidence>
<keyword evidence="2" id="KW-1133">Transmembrane helix</keyword>
<reference evidence="5" key="1">
    <citation type="submission" date="2022-11" db="UniProtKB">
        <authorList>
            <consortium name="WormBaseParasite"/>
        </authorList>
    </citation>
    <scope>IDENTIFICATION</scope>
</reference>
<feature type="domain" description="ZP" evidence="3">
    <location>
        <begin position="1"/>
        <end position="26"/>
    </location>
</feature>
<dbReference type="WBParaSite" id="ACRNAN_scaffold1172.g25002.t1">
    <property type="protein sequence ID" value="ACRNAN_scaffold1172.g25002.t1"/>
    <property type="gene ID" value="ACRNAN_scaffold1172.g25002"/>
</dbReference>
<evidence type="ECO:0000256" key="2">
    <source>
        <dbReference type="SAM" id="Phobius"/>
    </source>
</evidence>
<keyword evidence="2" id="KW-0812">Transmembrane</keyword>
<dbReference type="Proteomes" id="UP000887540">
    <property type="component" value="Unplaced"/>
</dbReference>
<feature type="region of interest" description="Disordered" evidence="1">
    <location>
        <begin position="20"/>
        <end position="57"/>
    </location>
</feature>
<feature type="transmembrane region" description="Helical" evidence="2">
    <location>
        <begin position="199"/>
        <end position="222"/>
    </location>
</feature>
<feature type="compositionally biased region" description="Basic and acidic residues" evidence="1">
    <location>
        <begin position="30"/>
        <end position="45"/>
    </location>
</feature>
<keyword evidence="2" id="KW-0472">Membrane</keyword>
<proteinExistence type="predicted"/>
<name>A0A914CLT6_9BILA</name>
<dbReference type="AlphaFoldDB" id="A0A914CLT6"/>
<organism evidence="4 5">
    <name type="scientific">Acrobeloides nanus</name>
    <dbReference type="NCBI Taxonomy" id="290746"/>
    <lineage>
        <taxon>Eukaryota</taxon>
        <taxon>Metazoa</taxon>
        <taxon>Ecdysozoa</taxon>
        <taxon>Nematoda</taxon>
        <taxon>Chromadorea</taxon>
        <taxon>Rhabditida</taxon>
        <taxon>Tylenchina</taxon>
        <taxon>Cephalobomorpha</taxon>
        <taxon>Cephaloboidea</taxon>
        <taxon>Cephalobidae</taxon>
        <taxon>Acrobeloides</taxon>
    </lineage>
</organism>
<sequence>MTKFTCQIRLCMKNRDKGCENLTPPSKCPTPEEREAGMTTHEEGKNAAVEKGSTGSETDYAGPSMGVGRAQSFHGKVMPPGLKPNEQQRGESHVPYSGYRYGLRNRRELTIIANASNASVRHRSHPGKIVHNNSNQSIEELDVEEVIRVLDSPEDVLYYEEKMRDGLVEDDHVTATTPFGHSRLDTRRPHSSGKCMSTVVYWSLLGTFTFLITIQAIALGLFMMDKWLLDRAISNKFRTFC</sequence>